<keyword evidence="3" id="KW-1185">Reference proteome</keyword>
<dbReference type="PANTHER" id="PTHR11735:SF11">
    <property type="entry name" value="TRNA THREONYLCARBAMOYLADENOSINE BIOSYNTHESIS PROTEIN TSAB"/>
    <property type="match status" value="1"/>
</dbReference>
<name>A0A9W5X5B1_9BACI</name>
<dbReference type="RefSeq" id="WP_088053163.1">
    <property type="nucleotide sequence ID" value="NZ_BMJD01000012.1"/>
</dbReference>
<sequence length="235" mass="25963">MNLLAIDTSNQVLGVALLKEDLLIGEIVTNIKKNHSVRLMPAIDQLMRETNMRPEMLDKIVVAKGPGSFTGVRIGLATAKAFAWALQIPIVGVSSLEVLAYQGCFVSSYICPFFDARRANVYTGLYRWQGDQVSLVKKERNVAMADWLQQLAAEQQEVLFLSPDIALYKDSIVKTMGDRAVIPKGPYHLAKPSHLALAGLGKNNDNTHTLTPNYLRLAEAEAKWLETQKGKRANG</sequence>
<evidence type="ECO:0000259" key="1">
    <source>
        <dbReference type="Pfam" id="PF00814"/>
    </source>
</evidence>
<dbReference type="EMBL" id="BMJD01000012">
    <property type="protein sequence ID" value="GGB41257.1"/>
    <property type="molecule type" value="Genomic_DNA"/>
</dbReference>
<dbReference type="PANTHER" id="PTHR11735">
    <property type="entry name" value="TRNA N6-ADENOSINE THREONYLCARBAMOYLTRANSFERASE"/>
    <property type="match status" value="1"/>
</dbReference>
<dbReference type="Proteomes" id="UP000621492">
    <property type="component" value="Unassembled WGS sequence"/>
</dbReference>
<dbReference type="GO" id="GO:0005829">
    <property type="term" value="C:cytosol"/>
    <property type="evidence" value="ECO:0007669"/>
    <property type="project" value="TreeGrafter"/>
</dbReference>
<dbReference type="InterPro" id="IPR000905">
    <property type="entry name" value="Gcp-like_dom"/>
</dbReference>
<evidence type="ECO:0000313" key="3">
    <source>
        <dbReference type="Proteomes" id="UP000621492"/>
    </source>
</evidence>
<accession>A0A9W5X5B1</accession>
<proteinExistence type="predicted"/>
<evidence type="ECO:0000313" key="2">
    <source>
        <dbReference type="EMBL" id="GGB41257.1"/>
    </source>
</evidence>
<dbReference type="Pfam" id="PF00814">
    <property type="entry name" value="TsaD"/>
    <property type="match status" value="1"/>
</dbReference>
<comment type="caution">
    <text evidence="2">The sequence shown here is derived from an EMBL/GenBank/DDBJ whole genome shotgun (WGS) entry which is preliminary data.</text>
</comment>
<dbReference type="CDD" id="cd24032">
    <property type="entry name" value="ASKHA_NBD_TsaB"/>
    <property type="match status" value="1"/>
</dbReference>
<dbReference type="SUPFAM" id="SSF53067">
    <property type="entry name" value="Actin-like ATPase domain"/>
    <property type="match status" value="2"/>
</dbReference>
<protein>
    <submittedName>
        <fullName evidence="2">tRNA (Adenosine(37)-N6)-threonylcarbamoyltransferase complex dimerization subunit type 1 TsaB</fullName>
    </submittedName>
</protein>
<dbReference type="GO" id="GO:0002949">
    <property type="term" value="P:tRNA threonylcarbamoyladenosine modification"/>
    <property type="evidence" value="ECO:0007669"/>
    <property type="project" value="InterPro"/>
</dbReference>
<reference evidence="2" key="1">
    <citation type="journal article" date="2014" name="Int. J. Syst. Evol. Microbiol.">
        <title>Complete genome sequence of Corynebacterium casei LMG S-19264T (=DSM 44701T), isolated from a smear-ripened cheese.</title>
        <authorList>
            <consortium name="US DOE Joint Genome Institute (JGI-PGF)"/>
            <person name="Walter F."/>
            <person name="Albersmeier A."/>
            <person name="Kalinowski J."/>
            <person name="Ruckert C."/>
        </authorList>
    </citation>
    <scope>NUCLEOTIDE SEQUENCE</scope>
    <source>
        <strain evidence="2">CGMCC 1.15454</strain>
    </source>
</reference>
<dbReference type="AlphaFoldDB" id="A0A9W5X5B1"/>
<dbReference type="InterPro" id="IPR043129">
    <property type="entry name" value="ATPase_NBD"/>
</dbReference>
<gene>
    <name evidence="2" type="ORF">GCM10011409_18440</name>
</gene>
<feature type="domain" description="Gcp-like" evidence="1">
    <location>
        <begin position="31"/>
        <end position="224"/>
    </location>
</feature>
<dbReference type="InterPro" id="IPR022496">
    <property type="entry name" value="T6A_TsaB"/>
</dbReference>
<dbReference type="Gene3D" id="3.30.420.40">
    <property type="match status" value="2"/>
</dbReference>
<dbReference type="NCBIfam" id="TIGR03725">
    <property type="entry name" value="T6A_YeaZ"/>
    <property type="match status" value="1"/>
</dbReference>
<reference evidence="2" key="2">
    <citation type="submission" date="2020-09" db="EMBL/GenBank/DDBJ databases">
        <authorList>
            <person name="Sun Q."/>
            <person name="Zhou Y."/>
        </authorList>
    </citation>
    <scope>NUCLEOTIDE SEQUENCE</scope>
    <source>
        <strain evidence="2">CGMCC 1.15454</strain>
    </source>
</reference>
<organism evidence="2 3">
    <name type="scientific">Lentibacillus populi</name>
    <dbReference type="NCBI Taxonomy" id="1827502"/>
    <lineage>
        <taxon>Bacteria</taxon>
        <taxon>Bacillati</taxon>
        <taxon>Bacillota</taxon>
        <taxon>Bacilli</taxon>
        <taxon>Bacillales</taxon>
        <taxon>Bacillaceae</taxon>
        <taxon>Lentibacillus</taxon>
    </lineage>
</organism>